<dbReference type="PROSITE" id="PS51196">
    <property type="entry name" value="SECA_MOTOR_DEAD"/>
    <property type="match status" value="1"/>
</dbReference>
<dbReference type="InterPro" id="IPR011115">
    <property type="entry name" value="SecA_DEAD"/>
</dbReference>
<evidence type="ECO:0000256" key="3">
    <source>
        <dbReference type="SAM" id="Phobius"/>
    </source>
</evidence>
<dbReference type="Pfam" id="PF07517">
    <property type="entry name" value="SecA_DEAD"/>
    <property type="match status" value="1"/>
</dbReference>
<dbReference type="PANTHER" id="PTHR30612:SF0">
    <property type="entry name" value="CHLOROPLAST PROTEIN-TRANSPORTING ATPASE"/>
    <property type="match status" value="1"/>
</dbReference>
<dbReference type="PANTHER" id="PTHR30612">
    <property type="entry name" value="SECA INNER MEMBRANE COMPONENT OF SEC PROTEIN SECRETION SYSTEM"/>
    <property type="match status" value="1"/>
</dbReference>
<keyword evidence="2" id="KW-0811">Translocation</keyword>
<feature type="transmembrane region" description="Helical" evidence="3">
    <location>
        <begin position="1605"/>
        <end position="1623"/>
    </location>
</feature>
<organism evidence="5 6">
    <name type="scientific">Tritrichomonas musculus</name>
    <dbReference type="NCBI Taxonomy" id="1915356"/>
    <lineage>
        <taxon>Eukaryota</taxon>
        <taxon>Metamonada</taxon>
        <taxon>Parabasalia</taxon>
        <taxon>Tritrichomonadida</taxon>
        <taxon>Tritrichomonadidae</taxon>
        <taxon>Tritrichomonas</taxon>
    </lineage>
</organism>
<feature type="transmembrane region" description="Helical" evidence="3">
    <location>
        <begin position="1460"/>
        <end position="1485"/>
    </location>
</feature>
<name>A0ABR2H080_9EUKA</name>
<dbReference type="Gene3D" id="3.40.50.300">
    <property type="entry name" value="P-loop containing nucleotide triphosphate hydrolases"/>
    <property type="match status" value="2"/>
</dbReference>
<dbReference type="InterPro" id="IPR014018">
    <property type="entry name" value="SecA_motor_DEAD"/>
</dbReference>
<sequence>MPLLDPLQQFYFCYHSKSNHSKEQESQISNFSFFLEYFPTAIQNLHCKSITFESHVIFEKYFLKNISFLNKKYKLSISQEEINELQITDYFYYFYMKLNQINQTGLSKFNGTYYQIDSETSLNIFEPFTTYSKIRRWYFTDSSFAILSVNYSLTTNDQDFKDILSLIQLEASFLKSLGLTLVLCYYIDYGSKINQSIFDFLLFIQEGLFSEIHMNIDHTQKNINSSHLQFLRNISENINKLFPINEKNKFFGYFYLYISYSDQLNKEFKVETQYPYFNQYYYSSNLETAIKTVRKTLTEPFIYCNSGFQINMIRVNICEIPLYDEMYDNDSLSPSRISKIESCYVSADDFMRWKGSRVEILFDDDSIYYANFNDLHLTKPELYVDDTLLLIKRDKEIHNVIDQIISKSNEFQPNEDDLKELDFKKKENIINLIAKLSFSIKTLYKIDLRRNQLFLIYEACKSCLFSEVMSEKGFVYQFETGEGKSVIIRLIAAILALKGKSVQIVTSNIHLAKRDYVESHKFYDIFKITSSVLLHKNEKKEPANMKDKDFLINYREAFNDNNFNDDQFENSLKMNFPVCGFGNNKKIIDNCPKIVYSTVTNFEALYLTMTEYLPMKEINEIFGQKILLIDEADTILIDDLANGTILSRPIQSNAEQLLTFVYQCKMGKLSPKNIDKIIEYFGLKRDNSKFDYFSKYDDLNLEIKKSKDDRVNNAKKVLDMAFSTRLVTISDLVFLLDKIWYKQKDDEMIGEVNNLYKDKERIYYKADSHTIDFVSFICQTKIHKPNPTTIKQIIQKVWPESKDINEDQIRYMFREIKMVHDDEFTNGKIYSIENKKKKNKGRDSFMKTIVNVASKIINVNNEIERKAIDKIIEKSGKDIKEEETEEEEIEKEFDVVPFDYSNKGILEKNKEFSGFIQQFIAIKEMTNNPEMKGKIKVKNLSLNSLFVSHPLFVKLYKSVCGFTGTIGNEKDEKLLKEQYNLSAFRIPRYNPNHLVELPTIICKDIDERDQKILDEVLSFYLLNIPVLVILRDLIEINKIKDDILKIGVDIVNVFDGKNNQISPESIAGKNGSISLGTNFCGRGSNIEAKGNPLHVIVSYYSSNVRVMQQAFGRTARNGNEGSCRVICLRDQFIQSNEVLNNKSIKDVLTEIDLKKAKQSKFIHHYQKKLKCIYQDKIDKQEIEKDFASKLKESRINVNRIVAYTYKYPICMSIDTFLSIQAQKIFSIYNCPNSKYTWMLFQRYVREMILESWSLMIEKVDRDYFILKKKDKTLTYKDYLKKEVKNLKEQLNQYLPTHKDIKFIDIFKSVFEKVNETWNVQFKNLYNNALSINDLPFKTTLFPNSFVSINFGVMFFSLLDESGAVINSMDNDNTNAFIKDPEISYFRLKEGRKFFVSITEKIDDIFNRICSTISELIESYIGLKFFMRRTIAGCEFGICYDLFLSNKNFDGMNCLIDKNPLFVFTIHTKSSTAILAGILIVVLVYIGKIVKIVLEVIQNIATHGIKIVAKNALLYAVKCLCENKAGDKINDLLSNVINVLKEALNAQINNITAFHANLANKFTEILKVIDENRFSNLIDLLLGKLGASFVMNESLKDVFEEFFPKILKIGLLVFMLLVAFFSNFNHKLALNGNDKKYNYQDRSVDFDDSNDKDKSIKDSKSLIDSLDKSKS</sequence>
<dbReference type="InterPro" id="IPR000185">
    <property type="entry name" value="SecA"/>
</dbReference>
<protein>
    <recommendedName>
        <fullName evidence="4">SecA family profile domain-containing protein</fullName>
    </recommendedName>
</protein>
<dbReference type="EMBL" id="JAPFFF010000051">
    <property type="protein sequence ID" value="KAK8839599.1"/>
    <property type="molecule type" value="Genomic_DNA"/>
</dbReference>
<keyword evidence="6" id="KW-1185">Reference proteome</keyword>
<keyword evidence="3" id="KW-0812">Transmembrane</keyword>
<dbReference type="Proteomes" id="UP001470230">
    <property type="component" value="Unassembled WGS sequence"/>
</dbReference>
<keyword evidence="3" id="KW-0472">Membrane</keyword>
<comment type="caution">
    <text evidence="5">The sequence shown here is derived from an EMBL/GenBank/DDBJ whole genome shotgun (WGS) entry which is preliminary data.</text>
</comment>
<gene>
    <name evidence="5" type="ORF">M9Y10_031962</name>
</gene>
<reference evidence="5 6" key="1">
    <citation type="submission" date="2024-04" db="EMBL/GenBank/DDBJ databases">
        <title>Tritrichomonas musculus Genome.</title>
        <authorList>
            <person name="Alves-Ferreira E."/>
            <person name="Grigg M."/>
            <person name="Lorenzi H."/>
            <person name="Galac M."/>
        </authorList>
    </citation>
    <scope>NUCLEOTIDE SEQUENCE [LARGE SCALE GENOMIC DNA]</scope>
    <source>
        <strain evidence="5 6">EAF2021</strain>
    </source>
</reference>
<evidence type="ECO:0000256" key="2">
    <source>
        <dbReference type="ARBA" id="ARBA00023010"/>
    </source>
</evidence>
<proteinExistence type="predicted"/>
<evidence type="ECO:0000313" key="5">
    <source>
        <dbReference type="EMBL" id="KAK8839599.1"/>
    </source>
</evidence>
<keyword evidence="1" id="KW-0813">Transport</keyword>
<evidence type="ECO:0000259" key="4">
    <source>
        <dbReference type="PROSITE" id="PS51196"/>
    </source>
</evidence>
<dbReference type="InterPro" id="IPR027417">
    <property type="entry name" value="P-loop_NTPase"/>
</dbReference>
<keyword evidence="1" id="KW-0653">Protein transport</keyword>
<evidence type="ECO:0000313" key="6">
    <source>
        <dbReference type="Proteomes" id="UP001470230"/>
    </source>
</evidence>
<accession>A0ABR2H080</accession>
<feature type="domain" description="SecA family profile" evidence="4">
    <location>
        <begin position="376"/>
        <end position="1160"/>
    </location>
</feature>
<dbReference type="SUPFAM" id="SSF52540">
    <property type="entry name" value="P-loop containing nucleoside triphosphate hydrolases"/>
    <property type="match status" value="2"/>
</dbReference>
<keyword evidence="3" id="KW-1133">Transmembrane helix</keyword>
<evidence type="ECO:0000256" key="1">
    <source>
        <dbReference type="ARBA" id="ARBA00022927"/>
    </source>
</evidence>